<name>A0ABQ5F0K7_9ASTR</name>
<reference evidence="2" key="1">
    <citation type="journal article" date="2022" name="Int. J. Mol. Sci.">
        <title>Draft Genome of Tanacetum Coccineum: Genomic Comparison of Closely Related Tanacetum-Family Plants.</title>
        <authorList>
            <person name="Yamashiro T."/>
            <person name="Shiraishi A."/>
            <person name="Nakayama K."/>
            <person name="Satake H."/>
        </authorList>
    </citation>
    <scope>NUCLEOTIDE SEQUENCE</scope>
</reference>
<evidence type="ECO:0000313" key="3">
    <source>
        <dbReference type="Proteomes" id="UP001151760"/>
    </source>
</evidence>
<keyword evidence="1" id="KW-0175">Coiled coil</keyword>
<evidence type="ECO:0000256" key="1">
    <source>
        <dbReference type="SAM" id="Coils"/>
    </source>
</evidence>
<keyword evidence="3" id="KW-1185">Reference proteome</keyword>
<dbReference type="EMBL" id="BQNB010016871">
    <property type="protein sequence ID" value="GJT56732.1"/>
    <property type="molecule type" value="Genomic_DNA"/>
</dbReference>
<evidence type="ECO:0000313" key="2">
    <source>
        <dbReference type="EMBL" id="GJT56732.1"/>
    </source>
</evidence>
<sequence>MQVNQEIFQKDKSCVNQNAPEIQEYFKQNDLKAQLQAKDTVISKLKETIHSLRDNVNPARVKQDVDEIETTNIELEHSVAKLLSENELLHKEIEHLKKIYKDQFDSIKKTRACSKEHFDSLIAQLYSKSMENADLKGQIQEKVFMTTALQNELRRLKGKT</sequence>
<organism evidence="2 3">
    <name type="scientific">Tanacetum coccineum</name>
    <dbReference type="NCBI Taxonomy" id="301880"/>
    <lineage>
        <taxon>Eukaryota</taxon>
        <taxon>Viridiplantae</taxon>
        <taxon>Streptophyta</taxon>
        <taxon>Embryophyta</taxon>
        <taxon>Tracheophyta</taxon>
        <taxon>Spermatophyta</taxon>
        <taxon>Magnoliopsida</taxon>
        <taxon>eudicotyledons</taxon>
        <taxon>Gunneridae</taxon>
        <taxon>Pentapetalae</taxon>
        <taxon>asterids</taxon>
        <taxon>campanulids</taxon>
        <taxon>Asterales</taxon>
        <taxon>Asteraceae</taxon>
        <taxon>Asteroideae</taxon>
        <taxon>Anthemideae</taxon>
        <taxon>Anthemidinae</taxon>
        <taxon>Tanacetum</taxon>
    </lineage>
</organism>
<comment type="caution">
    <text evidence="2">The sequence shown here is derived from an EMBL/GenBank/DDBJ whole genome shotgun (WGS) entry which is preliminary data.</text>
</comment>
<accession>A0ABQ5F0K7</accession>
<gene>
    <name evidence="2" type="ORF">Tco_0991786</name>
</gene>
<protein>
    <submittedName>
        <fullName evidence="2">Uncharacterized protein</fullName>
    </submittedName>
</protein>
<proteinExistence type="predicted"/>
<reference evidence="2" key="2">
    <citation type="submission" date="2022-01" db="EMBL/GenBank/DDBJ databases">
        <authorList>
            <person name="Yamashiro T."/>
            <person name="Shiraishi A."/>
            <person name="Satake H."/>
            <person name="Nakayama K."/>
        </authorList>
    </citation>
    <scope>NUCLEOTIDE SEQUENCE</scope>
</reference>
<feature type="coiled-coil region" evidence="1">
    <location>
        <begin position="65"/>
        <end position="99"/>
    </location>
</feature>
<dbReference type="Proteomes" id="UP001151760">
    <property type="component" value="Unassembled WGS sequence"/>
</dbReference>